<name>A0A747SP54_SALER</name>
<evidence type="ECO:0000313" key="2">
    <source>
        <dbReference type="EMBL" id="HAF4697576.1"/>
    </source>
</evidence>
<reference evidence="2" key="1">
    <citation type="journal article" date="2018" name="Genome Biol.">
        <title>SKESA: strategic k-mer extension for scrupulous assemblies.</title>
        <authorList>
            <person name="Souvorov A."/>
            <person name="Agarwala R."/>
            <person name="Lipman D.J."/>
        </authorList>
    </citation>
    <scope>NUCLEOTIDE SEQUENCE</scope>
    <source>
        <strain evidence="2">MA.CK_98/00011163</strain>
    </source>
</reference>
<organism evidence="2">
    <name type="scientific">Salmonella enterica</name>
    <name type="common">Salmonella choleraesuis</name>
    <dbReference type="NCBI Taxonomy" id="28901"/>
    <lineage>
        <taxon>Bacteria</taxon>
        <taxon>Pseudomonadati</taxon>
        <taxon>Pseudomonadota</taxon>
        <taxon>Gammaproteobacteria</taxon>
        <taxon>Enterobacterales</taxon>
        <taxon>Enterobacteriaceae</taxon>
        <taxon>Salmonella</taxon>
    </lineage>
</organism>
<dbReference type="InterPro" id="IPR029044">
    <property type="entry name" value="Nucleotide-diphossugar_trans"/>
</dbReference>
<dbReference type="InterPro" id="IPR051706">
    <property type="entry name" value="Glycosyltransferase_domain"/>
</dbReference>
<gene>
    <name evidence="2" type="ORF">G8O00_000932</name>
</gene>
<dbReference type="AlphaFoldDB" id="A0A747SP54"/>
<proteinExistence type="predicted"/>
<dbReference type="PANTHER" id="PTHR32385:SF15">
    <property type="entry name" value="INOSITOL PHOSPHOCERAMIDE MANNOSYLTRANSFERASE 1"/>
    <property type="match status" value="1"/>
</dbReference>
<dbReference type="SUPFAM" id="SSF53448">
    <property type="entry name" value="Nucleotide-diphospho-sugar transferases"/>
    <property type="match status" value="1"/>
</dbReference>
<keyword evidence="1" id="KW-0808">Transferase</keyword>
<accession>A0A747SP54</accession>
<dbReference type="InterPro" id="IPR007577">
    <property type="entry name" value="GlycoTrfase_DXD_sugar-bd_CS"/>
</dbReference>
<reference evidence="2" key="2">
    <citation type="submission" date="2020-02" db="EMBL/GenBank/DDBJ databases">
        <authorList>
            <consortium name="NCBI Pathogen Detection Project"/>
        </authorList>
    </citation>
    <scope>NUCLEOTIDE SEQUENCE</scope>
    <source>
        <strain evidence="2">MA.CK_98/00011163</strain>
    </source>
</reference>
<dbReference type="Pfam" id="PF04488">
    <property type="entry name" value="Gly_transf_sug"/>
    <property type="match status" value="1"/>
</dbReference>
<protein>
    <recommendedName>
        <fullName evidence="3">Glycosyl transferase</fullName>
    </recommendedName>
</protein>
<dbReference type="GO" id="GO:0000030">
    <property type="term" value="F:mannosyltransferase activity"/>
    <property type="evidence" value="ECO:0007669"/>
    <property type="project" value="TreeGrafter"/>
</dbReference>
<comment type="caution">
    <text evidence="2">The sequence shown here is derived from an EMBL/GenBank/DDBJ whole genome shotgun (WGS) entry which is preliminary data.</text>
</comment>
<dbReference type="Gene3D" id="3.90.550.20">
    <property type="match status" value="1"/>
</dbReference>
<dbReference type="EMBL" id="DAAVHS010000002">
    <property type="protein sequence ID" value="HAF4697576.1"/>
    <property type="molecule type" value="Genomic_DNA"/>
</dbReference>
<dbReference type="GO" id="GO:0051999">
    <property type="term" value="P:mannosyl-inositol phosphorylceramide biosynthetic process"/>
    <property type="evidence" value="ECO:0007669"/>
    <property type="project" value="TreeGrafter"/>
</dbReference>
<dbReference type="PANTHER" id="PTHR32385">
    <property type="entry name" value="MANNOSYL PHOSPHORYLINOSITOL CERAMIDE SYNTHASE"/>
    <property type="match status" value="1"/>
</dbReference>
<dbReference type="GO" id="GO:0016020">
    <property type="term" value="C:membrane"/>
    <property type="evidence" value="ECO:0007669"/>
    <property type="project" value="GOC"/>
</dbReference>
<evidence type="ECO:0008006" key="3">
    <source>
        <dbReference type="Google" id="ProtNLM"/>
    </source>
</evidence>
<sequence>MWSDSVSYYFRQFHMSVLDKRSGVYLGGGQLEIRNIFECLHKMDKVLYTAFLRECEGSYRNYAAASDILRLFVLHEYGGLYLDVDVTLAVPVFTPGYIRSPSGFAVYDTTDLTYFPNAVIAASKGHPWLKLMLSKISEQYSSVSKTDVWEEVSPTWSIKRSNLRNDKEKGRHVALDKHNTFNFESELTGRKSTTAITGPGLLVNILKQYRLLPLTISLKNCIHPIDASGKWVITHRMGKAASMSDINDGHYLT</sequence>
<evidence type="ECO:0000256" key="1">
    <source>
        <dbReference type="ARBA" id="ARBA00022679"/>
    </source>
</evidence>